<evidence type="ECO:0000256" key="3">
    <source>
        <dbReference type="ARBA" id="ARBA00022833"/>
    </source>
</evidence>
<dbReference type="OrthoDB" id="338531at2759"/>
<name>A0A8S1JHP0_9CHLO</name>
<evidence type="ECO:0000313" key="8">
    <source>
        <dbReference type="EMBL" id="CAD7704105.1"/>
    </source>
</evidence>
<protein>
    <recommendedName>
        <fullName evidence="10">ARID domain-containing protein</fullName>
    </recommendedName>
</protein>
<keyword evidence="2 4" id="KW-0863">Zinc-finger</keyword>
<reference evidence="8" key="1">
    <citation type="submission" date="2020-12" db="EMBL/GenBank/DDBJ databases">
        <authorList>
            <person name="Iha C."/>
        </authorList>
    </citation>
    <scope>NUCLEOTIDE SEQUENCE</scope>
</reference>
<dbReference type="InterPro" id="IPR036431">
    <property type="entry name" value="ARID_dom_sf"/>
</dbReference>
<dbReference type="SUPFAM" id="SSF57903">
    <property type="entry name" value="FYVE/PHD zinc finger"/>
    <property type="match status" value="1"/>
</dbReference>
<keyword evidence="1" id="KW-0479">Metal-binding</keyword>
<evidence type="ECO:0000256" key="1">
    <source>
        <dbReference type="ARBA" id="ARBA00022723"/>
    </source>
</evidence>
<evidence type="ECO:0000256" key="4">
    <source>
        <dbReference type="PROSITE-ProRule" id="PRU00146"/>
    </source>
</evidence>
<dbReference type="SMART" id="SM01014">
    <property type="entry name" value="ARID"/>
    <property type="match status" value="1"/>
</dbReference>
<feature type="domain" description="ARID" evidence="7">
    <location>
        <begin position="543"/>
        <end position="643"/>
    </location>
</feature>
<dbReference type="InterPro" id="IPR011011">
    <property type="entry name" value="Znf_FYVE_PHD"/>
</dbReference>
<sequence>MRAGRARWRVLAARCHPGASDGRGASAEEACRAVDELAGMKSEEVEVCILSHPTLEELGCKLKEWRPQLVYMFGGIEPNGDQLKASLIPLSFKGSNEQDAKEDNTRPPEAKSFSSLFDGADVTALYIDAPISQNQLDLLQVHDIPYLICWPDHAATSSVVAAQFSHTFMAMLRSPSASICESFALASRVVQMLCESIVRDRPQVRLLPQMISQEEPRLPDSTSVPTTAIPGVDFCEDGVPDVEGWEDVRLLAPKAELKLLVCGSTAAIDAKRLSYLGEALRALLLMEMRLLTVVHMAPCERVPSHLTNGCTAIRCDISSASGANAVVVLGGPPAVLSNQMLVQHALRQTLVVDSLCLQFRLPPPGVPAPAARSSSAIAGGTPVVDTQVVTSVWAVQVLRCLCQDSAFRGLVSMGIAGVGGSAVTNFKAGDTARFNTLVTGMQPESGGSGILCSAQDPSVQGSIASFNGSPAPPGPLSAMQPAQGEAASPMEVDGADGGTGLAEDPNADIEGNGVGWTRKQTNTVNKPSISGKSYKSNRPSLDQCTEQDFLGDLIAFLQERRGKVIDLEKFPEAVLNGVKLDLFNLYREVCSRGGFRVGNGINWKGQVFPQMRNWTEHHRMTGVGNALKRHYQTYLWEYEQVHPEDVIGDRCSICGGGDEVGTDWICCDGCQRWAHFGCDQRDNMGTFKDYATGEGRNFYCPRCHERGS</sequence>
<dbReference type="PANTHER" id="PTHR46694:SF1">
    <property type="entry name" value="AT-RICH INTERACTIVE DOMAIN-CONTAINING PROTEIN 4"/>
    <property type="match status" value="1"/>
</dbReference>
<gene>
    <name evidence="8" type="ORF">OSTQU699_LOCUS9462</name>
</gene>
<dbReference type="Pfam" id="PF01388">
    <property type="entry name" value="ARID"/>
    <property type="match status" value="1"/>
</dbReference>
<dbReference type="EMBL" id="CAJHUC010002638">
    <property type="protein sequence ID" value="CAD7704105.1"/>
    <property type="molecule type" value="Genomic_DNA"/>
</dbReference>
<feature type="region of interest" description="Disordered" evidence="5">
    <location>
        <begin position="467"/>
        <end position="540"/>
    </location>
</feature>
<feature type="domain" description="PHD-type" evidence="6">
    <location>
        <begin position="648"/>
        <end position="706"/>
    </location>
</feature>
<accession>A0A8S1JHP0</accession>
<evidence type="ECO:0000256" key="2">
    <source>
        <dbReference type="ARBA" id="ARBA00022771"/>
    </source>
</evidence>
<keyword evidence="3" id="KW-0862">Zinc</keyword>
<proteinExistence type="predicted"/>
<dbReference type="GO" id="GO:0008270">
    <property type="term" value="F:zinc ion binding"/>
    <property type="evidence" value="ECO:0007669"/>
    <property type="project" value="UniProtKB-KW"/>
</dbReference>
<dbReference type="CDD" id="cd15615">
    <property type="entry name" value="PHD_ARID4_like"/>
    <property type="match status" value="1"/>
</dbReference>
<evidence type="ECO:0000256" key="5">
    <source>
        <dbReference type="SAM" id="MobiDB-lite"/>
    </source>
</evidence>
<feature type="compositionally biased region" description="Polar residues" evidence="5">
    <location>
        <begin position="518"/>
        <end position="540"/>
    </location>
</feature>
<comment type="caution">
    <text evidence="8">The sequence shown here is derived from an EMBL/GenBank/DDBJ whole genome shotgun (WGS) entry which is preliminary data.</text>
</comment>
<evidence type="ECO:0000313" key="9">
    <source>
        <dbReference type="Proteomes" id="UP000708148"/>
    </source>
</evidence>
<dbReference type="InterPro" id="IPR001606">
    <property type="entry name" value="ARID_dom"/>
</dbReference>
<dbReference type="GO" id="GO:0003677">
    <property type="term" value="F:DNA binding"/>
    <property type="evidence" value="ECO:0007669"/>
    <property type="project" value="InterPro"/>
</dbReference>
<dbReference type="SUPFAM" id="SSF46774">
    <property type="entry name" value="ARID-like"/>
    <property type="match status" value="1"/>
</dbReference>
<dbReference type="PROSITE" id="PS50016">
    <property type="entry name" value="ZF_PHD_2"/>
    <property type="match status" value="1"/>
</dbReference>
<dbReference type="InterPro" id="IPR013083">
    <property type="entry name" value="Znf_RING/FYVE/PHD"/>
</dbReference>
<dbReference type="Proteomes" id="UP000708148">
    <property type="component" value="Unassembled WGS sequence"/>
</dbReference>
<dbReference type="InterPro" id="IPR019787">
    <property type="entry name" value="Znf_PHD-finger"/>
</dbReference>
<dbReference type="InterPro" id="IPR001965">
    <property type="entry name" value="Znf_PHD"/>
</dbReference>
<evidence type="ECO:0000259" key="6">
    <source>
        <dbReference type="PROSITE" id="PS50016"/>
    </source>
</evidence>
<dbReference type="CDD" id="cd16100">
    <property type="entry name" value="ARID"/>
    <property type="match status" value="1"/>
</dbReference>
<dbReference type="SMART" id="SM00249">
    <property type="entry name" value="PHD"/>
    <property type="match status" value="1"/>
</dbReference>
<dbReference type="Pfam" id="PF00628">
    <property type="entry name" value="PHD"/>
    <property type="match status" value="1"/>
</dbReference>
<dbReference type="SMART" id="SM00501">
    <property type="entry name" value="BRIGHT"/>
    <property type="match status" value="1"/>
</dbReference>
<dbReference type="Gene3D" id="1.10.150.60">
    <property type="entry name" value="ARID DNA-binding domain"/>
    <property type="match status" value="1"/>
</dbReference>
<dbReference type="Gene3D" id="3.30.40.10">
    <property type="entry name" value="Zinc/RING finger domain, C3HC4 (zinc finger)"/>
    <property type="match status" value="1"/>
</dbReference>
<dbReference type="InterPro" id="IPR042293">
    <property type="entry name" value="ARID4"/>
</dbReference>
<dbReference type="AlphaFoldDB" id="A0A8S1JHP0"/>
<evidence type="ECO:0000259" key="7">
    <source>
        <dbReference type="PROSITE" id="PS51011"/>
    </source>
</evidence>
<keyword evidence="9" id="KW-1185">Reference proteome</keyword>
<organism evidence="8 9">
    <name type="scientific">Ostreobium quekettii</name>
    <dbReference type="NCBI Taxonomy" id="121088"/>
    <lineage>
        <taxon>Eukaryota</taxon>
        <taxon>Viridiplantae</taxon>
        <taxon>Chlorophyta</taxon>
        <taxon>core chlorophytes</taxon>
        <taxon>Ulvophyceae</taxon>
        <taxon>TCBD clade</taxon>
        <taxon>Bryopsidales</taxon>
        <taxon>Ostreobineae</taxon>
        <taxon>Ostreobiaceae</taxon>
        <taxon>Ostreobium</taxon>
    </lineage>
</organism>
<evidence type="ECO:0008006" key="10">
    <source>
        <dbReference type="Google" id="ProtNLM"/>
    </source>
</evidence>
<dbReference type="PROSITE" id="PS51011">
    <property type="entry name" value="ARID"/>
    <property type="match status" value="1"/>
</dbReference>
<dbReference type="PANTHER" id="PTHR46694">
    <property type="entry name" value="AT-RICH INTERACTIVE DOMAIN-CONTAINING PROTEIN 4"/>
    <property type="match status" value="1"/>
</dbReference>